<name>A0A6J3LR78_9PEZI</name>
<reference evidence="4" key="2">
    <citation type="submission" date="2020-04" db="EMBL/GenBank/DDBJ databases">
        <authorList>
            <consortium name="NCBI Genome Project"/>
        </authorList>
    </citation>
    <scope>NUCLEOTIDE SEQUENCE</scope>
    <source>
        <strain evidence="4">CBS 342.82</strain>
    </source>
</reference>
<feature type="compositionally biased region" description="Polar residues" evidence="1">
    <location>
        <begin position="289"/>
        <end position="300"/>
    </location>
</feature>
<dbReference type="Pfam" id="PF00651">
    <property type="entry name" value="BTB"/>
    <property type="match status" value="1"/>
</dbReference>
<protein>
    <recommendedName>
        <fullName evidence="2">BTB domain-containing protein</fullName>
    </recommendedName>
</protein>
<dbReference type="GeneID" id="54361316"/>
<proteinExistence type="predicted"/>
<organism evidence="4">
    <name type="scientific">Dissoconium aciculare CBS 342.82</name>
    <dbReference type="NCBI Taxonomy" id="1314786"/>
    <lineage>
        <taxon>Eukaryota</taxon>
        <taxon>Fungi</taxon>
        <taxon>Dikarya</taxon>
        <taxon>Ascomycota</taxon>
        <taxon>Pezizomycotina</taxon>
        <taxon>Dothideomycetes</taxon>
        <taxon>Dothideomycetidae</taxon>
        <taxon>Mycosphaerellales</taxon>
        <taxon>Dissoconiaceae</taxon>
        <taxon>Dissoconium</taxon>
    </lineage>
</organism>
<evidence type="ECO:0000313" key="3">
    <source>
        <dbReference type="Proteomes" id="UP000504637"/>
    </source>
</evidence>
<reference evidence="4" key="3">
    <citation type="submission" date="2025-08" db="UniProtKB">
        <authorList>
            <consortium name="RefSeq"/>
        </authorList>
    </citation>
    <scope>IDENTIFICATION</scope>
    <source>
        <strain evidence="4">CBS 342.82</strain>
    </source>
</reference>
<feature type="region of interest" description="Disordered" evidence="1">
    <location>
        <begin position="287"/>
        <end position="319"/>
    </location>
</feature>
<accession>A0A6J3LR78</accession>
<dbReference type="PROSITE" id="PS50097">
    <property type="entry name" value="BTB"/>
    <property type="match status" value="1"/>
</dbReference>
<reference evidence="4" key="1">
    <citation type="submission" date="2020-01" db="EMBL/GenBank/DDBJ databases">
        <authorList>
            <consortium name="DOE Joint Genome Institute"/>
            <person name="Haridas S."/>
            <person name="Albert R."/>
            <person name="Binder M."/>
            <person name="Bloem J."/>
            <person name="Labutti K."/>
            <person name="Salamov A."/>
            <person name="Andreopoulos B."/>
            <person name="Baker S.E."/>
            <person name="Barry K."/>
            <person name="Bills G."/>
            <person name="Bluhm B.H."/>
            <person name="Cannon C."/>
            <person name="Castanera R."/>
            <person name="Culley D.E."/>
            <person name="Daum C."/>
            <person name="Ezra D."/>
            <person name="Gonzalez J.B."/>
            <person name="Henrissat B."/>
            <person name="Kuo A."/>
            <person name="Liang C."/>
            <person name="Lipzen A."/>
            <person name="Lutzoni F."/>
            <person name="Magnuson J."/>
            <person name="Mondo S."/>
            <person name="Nolan M."/>
            <person name="Ohm R."/>
            <person name="Pangilinan J."/>
            <person name="Park H.-J."/>
            <person name="Ramirez L."/>
            <person name="Alfaro M."/>
            <person name="Sun H."/>
            <person name="Tritt A."/>
            <person name="Yoshinaga Y."/>
            <person name="Zwiers L.-H."/>
            <person name="Turgeon B.G."/>
            <person name="Goodwin S.B."/>
            <person name="Spatafora J.W."/>
            <person name="Crous P.W."/>
            <person name="Grigoriev I.V."/>
        </authorList>
    </citation>
    <scope>NUCLEOTIDE SEQUENCE</scope>
    <source>
        <strain evidence="4">CBS 342.82</strain>
    </source>
</reference>
<dbReference type="Gene3D" id="3.30.710.10">
    <property type="entry name" value="Potassium Channel Kv1.1, Chain A"/>
    <property type="match status" value="1"/>
</dbReference>
<dbReference type="InterPro" id="IPR000210">
    <property type="entry name" value="BTB/POZ_dom"/>
</dbReference>
<evidence type="ECO:0000256" key="1">
    <source>
        <dbReference type="SAM" id="MobiDB-lite"/>
    </source>
</evidence>
<dbReference type="InterPro" id="IPR011333">
    <property type="entry name" value="SKP1/BTB/POZ_sf"/>
</dbReference>
<feature type="compositionally biased region" description="Polar residues" evidence="1">
    <location>
        <begin position="307"/>
        <end position="319"/>
    </location>
</feature>
<dbReference type="CDD" id="cd18186">
    <property type="entry name" value="BTB_POZ_ZBTB_KLHL-like"/>
    <property type="match status" value="1"/>
</dbReference>
<dbReference type="SUPFAM" id="SSF54695">
    <property type="entry name" value="POZ domain"/>
    <property type="match status" value="1"/>
</dbReference>
<dbReference type="RefSeq" id="XP_033455376.1">
    <property type="nucleotide sequence ID" value="XM_033603516.1"/>
</dbReference>
<evidence type="ECO:0000259" key="2">
    <source>
        <dbReference type="PROSITE" id="PS50097"/>
    </source>
</evidence>
<keyword evidence="3" id="KW-1185">Reference proteome</keyword>
<dbReference type="AlphaFoldDB" id="A0A6J3LR78"/>
<dbReference type="Proteomes" id="UP000504637">
    <property type="component" value="Unplaced"/>
</dbReference>
<evidence type="ECO:0000313" key="4">
    <source>
        <dbReference type="RefSeq" id="XP_033455376.1"/>
    </source>
</evidence>
<sequence length="408" mass="44280">MDYPVIMKESDTATRSIDRAGSVPNFGSLLRSEKYADLTIKSGDRVWLAHKAIICSQCEFFDRACTGGFSESNDDTIILDEDSGVAGALLQFLYAGDYKAIAADSEANYNAVGQSHEHGEDPAEGPCNSLLLDVQMCICADKYNLPTLSALAIGKFKIHLQDTWATWSLVGAVCLLYTSPLAGEAIDEREIGPEHDHTALEASSPSGALHSTVSGFDASNKVVQLLLMRSPLRGYLLEFLSEHLSALAHSPLEPVIAIRALFHTLPLFAGDICYLTFSQSWRKLRRGSMHSTGSPQSTKSGLHIPLQPSSGRHNTLNASHTPADDDAWQVLDNQTPIRRRLSLATSAIVAAFTKVQHLKLPEEDVLMRDIGAESALVITQYMILVWTMSLFARGCHVEGVLNVGGNGA</sequence>
<dbReference type="PANTHER" id="PTHR47843">
    <property type="entry name" value="BTB DOMAIN-CONTAINING PROTEIN-RELATED"/>
    <property type="match status" value="1"/>
</dbReference>
<gene>
    <name evidence="4" type="ORF">K489DRAFT_374369</name>
</gene>
<dbReference type="OrthoDB" id="3645966at2759"/>
<dbReference type="PANTHER" id="PTHR47843:SF5">
    <property type="entry name" value="BTB_POZ DOMAIN PROTEIN"/>
    <property type="match status" value="1"/>
</dbReference>
<feature type="domain" description="BTB" evidence="2">
    <location>
        <begin position="36"/>
        <end position="102"/>
    </location>
</feature>